<dbReference type="RefSeq" id="XP_001741900.1">
    <property type="nucleotide sequence ID" value="XM_001741848.1"/>
</dbReference>
<keyword evidence="2" id="KW-0238">DNA-binding</keyword>
<reference evidence="11" key="1">
    <citation type="submission" date="2007-12" db="EMBL/GenBank/DDBJ databases">
        <title>Annotation of Entamoeba dispar SAW760.</title>
        <authorList>
            <person name="Lorenzi H."/>
            <person name="Inman J."/>
            <person name="Schobel S."/>
            <person name="Amedeo P."/>
            <person name="Caler E."/>
        </authorList>
    </citation>
    <scope>NUCLEOTIDE SEQUENCE [LARGE SCALE GENOMIC DNA]</scope>
    <source>
        <strain evidence="11">ATCC PRA-260 / SAW760</strain>
    </source>
</reference>
<keyword evidence="1" id="KW-0805">Transcription regulation</keyword>
<dbReference type="Proteomes" id="UP000008076">
    <property type="component" value="Unassembled WGS sequence"/>
</dbReference>
<dbReference type="InterPro" id="IPR017884">
    <property type="entry name" value="SANT_dom"/>
</dbReference>
<feature type="domain" description="HTH myb-type" evidence="8">
    <location>
        <begin position="92"/>
        <end position="139"/>
    </location>
</feature>
<evidence type="ECO:0000256" key="5">
    <source>
        <dbReference type="SAM" id="MobiDB-lite"/>
    </source>
</evidence>
<dbReference type="OMA" id="PATHEHK"/>
<dbReference type="GeneID" id="5885897"/>
<accession>B0ERK1</accession>
<name>B0ERK1_ENTDS</name>
<dbReference type="CDD" id="cd00167">
    <property type="entry name" value="SANT"/>
    <property type="match status" value="2"/>
</dbReference>
<evidence type="ECO:0000259" key="8">
    <source>
        <dbReference type="PROSITE" id="PS51294"/>
    </source>
</evidence>
<dbReference type="Pfam" id="PF13921">
    <property type="entry name" value="Myb_DNA-bind_6"/>
    <property type="match status" value="1"/>
</dbReference>
<dbReference type="SMART" id="SM00717">
    <property type="entry name" value="SANT"/>
    <property type="match status" value="2"/>
</dbReference>
<dbReference type="KEGG" id="edi:EDI_037990"/>
<feature type="region of interest" description="Disordered" evidence="5">
    <location>
        <begin position="1"/>
        <end position="41"/>
    </location>
</feature>
<dbReference type="PROSITE" id="PS51293">
    <property type="entry name" value="SANT"/>
    <property type="match status" value="1"/>
</dbReference>
<sequence>MQSSIEMNEIGNLVCETPNNEKRSEEKYIKERKERKQGRNWTKEEDKKLIKGVEIYGESKWVEISKIVGSRTRKQCRERYINHLKKNIDTSKWKKEEDEIILQQHSIVGSHWCSIALYLNNRTARSIRNRYYSLINKQTNTSCFKPTTLTHYKILTSSSWF</sequence>
<evidence type="ECO:0000313" key="11">
    <source>
        <dbReference type="Proteomes" id="UP000008076"/>
    </source>
</evidence>
<dbReference type="InterPro" id="IPR051575">
    <property type="entry name" value="Myb-like_DNA-bd"/>
</dbReference>
<dbReference type="InterPro" id="IPR001005">
    <property type="entry name" value="SANT/Myb"/>
</dbReference>
<reference evidence="10" key="2">
    <citation type="submission" date="2007-12" db="EMBL/GenBank/DDBJ databases">
        <authorList>
            <person name="Lorenzi H."/>
            <person name="Inman J."/>
            <person name="Schobel S."/>
            <person name="Amedeo P."/>
            <person name="Caler E."/>
        </authorList>
    </citation>
    <scope>NUCLEOTIDE SEQUENCE</scope>
    <source>
        <strain evidence="10">SAW760</strain>
    </source>
</reference>
<evidence type="ECO:0000313" key="10">
    <source>
        <dbReference type="EMBL" id="EDR22859.1"/>
    </source>
</evidence>
<dbReference type="PANTHER" id="PTHR46621:SF1">
    <property type="entry name" value="SNRNA-ACTIVATING PROTEIN COMPLEX SUBUNIT 4"/>
    <property type="match status" value="1"/>
</dbReference>
<dbReference type="PROSITE" id="PS51294">
    <property type="entry name" value="HTH_MYB"/>
    <property type="match status" value="2"/>
</dbReference>
<evidence type="ECO:0000256" key="1">
    <source>
        <dbReference type="ARBA" id="ARBA00023015"/>
    </source>
</evidence>
<evidence type="ECO:0000313" key="9">
    <source>
        <dbReference type="EMBL" id="EDR21605.1"/>
    </source>
</evidence>
<keyword evidence="3" id="KW-0804">Transcription</keyword>
<dbReference type="SUPFAM" id="SSF46689">
    <property type="entry name" value="Homeodomain-like"/>
    <property type="match status" value="1"/>
</dbReference>
<protein>
    <submittedName>
        <fullName evidence="10">C-MYB, putative</fullName>
    </submittedName>
</protein>
<dbReference type="EMBL" id="DS551011">
    <property type="protein sequence ID" value="EDR21605.1"/>
    <property type="molecule type" value="Genomic_DNA"/>
</dbReference>
<dbReference type="GeneID" id="5886802"/>
<dbReference type="PANTHER" id="PTHR46621">
    <property type="entry name" value="SNRNA-ACTIVATING PROTEIN COMPLEX SUBUNIT 4"/>
    <property type="match status" value="1"/>
</dbReference>
<gene>
    <name evidence="10" type="ORF">EDI_037990</name>
    <name evidence="9" type="ORF">EDI_340870</name>
</gene>
<dbReference type="AlphaFoldDB" id="B0ERK1"/>
<dbReference type="VEuPathDB" id="AmoebaDB:EDI_037990"/>
<evidence type="ECO:0000259" key="6">
    <source>
        <dbReference type="PROSITE" id="PS50090"/>
    </source>
</evidence>
<feature type="domain" description="Myb-like" evidence="6">
    <location>
        <begin position="85"/>
        <end position="135"/>
    </location>
</feature>
<evidence type="ECO:0000256" key="2">
    <source>
        <dbReference type="ARBA" id="ARBA00023125"/>
    </source>
</evidence>
<dbReference type="GO" id="GO:0019185">
    <property type="term" value="C:snRNA-activating protein complex"/>
    <property type="evidence" value="ECO:0007669"/>
    <property type="project" value="TreeGrafter"/>
</dbReference>
<dbReference type="PROSITE" id="PS50090">
    <property type="entry name" value="MYB_LIKE"/>
    <property type="match status" value="2"/>
</dbReference>
<keyword evidence="4" id="KW-0539">Nucleus</keyword>
<dbReference type="InterPro" id="IPR017930">
    <property type="entry name" value="Myb_dom"/>
</dbReference>
<keyword evidence="11" id="KW-1185">Reference proteome</keyword>
<dbReference type="InterPro" id="IPR009057">
    <property type="entry name" value="Homeodomain-like_sf"/>
</dbReference>
<dbReference type="GO" id="GO:0001006">
    <property type="term" value="F:RNA polymerase III type 3 promoter sequence-specific DNA binding"/>
    <property type="evidence" value="ECO:0007669"/>
    <property type="project" value="TreeGrafter"/>
</dbReference>
<dbReference type="OrthoDB" id="1865523at2759"/>
<feature type="domain" description="Myb-like" evidence="6">
    <location>
        <begin position="33"/>
        <end position="84"/>
    </location>
</feature>
<dbReference type="EMBL" id="DS550522">
    <property type="protein sequence ID" value="EDR22859.1"/>
    <property type="molecule type" value="Genomic_DNA"/>
</dbReference>
<feature type="domain" description="HTH myb-type" evidence="8">
    <location>
        <begin position="33"/>
        <end position="88"/>
    </location>
</feature>
<dbReference type="Gene3D" id="1.10.10.60">
    <property type="entry name" value="Homeodomain-like"/>
    <property type="match status" value="2"/>
</dbReference>
<evidence type="ECO:0000256" key="4">
    <source>
        <dbReference type="ARBA" id="ARBA00023242"/>
    </source>
</evidence>
<feature type="domain" description="SANT" evidence="7">
    <location>
        <begin position="36"/>
        <end position="89"/>
    </location>
</feature>
<dbReference type="GO" id="GO:0000978">
    <property type="term" value="F:RNA polymerase II cis-regulatory region sequence-specific DNA binding"/>
    <property type="evidence" value="ECO:0007669"/>
    <property type="project" value="TreeGrafter"/>
</dbReference>
<organism evidence="11">
    <name type="scientific">Entamoeba dispar (strain ATCC PRA-260 / SAW760)</name>
    <dbReference type="NCBI Taxonomy" id="370354"/>
    <lineage>
        <taxon>Eukaryota</taxon>
        <taxon>Amoebozoa</taxon>
        <taxon>Evosea</taxon>
        <taxon>Archamoebae</taxon>
        <taxon>Mastigamoebida</taxon>
        <taxon>Entamoebidae</taxon>
        <taxon>Entamoeba</taxon>
    </lineage>
</organism>
<dbReference type="KEGG" id="edi:EDI_340870"/>
<proteinExistence type="predicted"/>
<evidence type="ECO:0000256" key="3">
    <source>
        <dbReference type="ARBA" id="ARBA00023163"/>
    </source>
</evidence>
<dbReference type="eggNOG" id="KOG0048">
    <property type="taxonomic scope" value="Eukaryota"/>
</dbReference>
<dbReference type="VEuPathDB" id="AmoebaDB:EDI_340870"/>
<evidence type="ECO:0000259" key="7">
    <source>
        <dbReference type="PROSITE" id="PS51293"/>
    </source>
</evidence>
<dbReference type="GO" id="GO:0042795">
    <property type="term" value="P:snRNA transcription by RNA polymerase II"/>
    <property type="evidence" value="ECO:0007669"/>
    <property type="project" value="TreeGrafter"/>
</dbReference>
<feature type="compositionally biased region" description="Basic and acidic residues" evidence="5">
    <location>
        <begin position="19"/>
        <end position="34"/>
    </location>
</feature>
<dbReference type="RefSeq" id="XP_001740727.1">
    <property type="nucleotide sequence ID" value="XM_001740675.1"/>
</dbReference>
<dbReference type="GO" id="GO:0042796">
    <property type="term" value="P:snRNA transcription by RNA polymerase III"/>
    <property type="evidence" value="ECO:0007669"/>
    <property type="project" value="TreeGrafter"/>
</dbReference>